<dbReference type="OrthoDB" id="10065625at2759"/>
<reference evidence="1 2" key="1">
    <citation type="submission" date="2019-05" db="EMBL/GenBank/DDBJ databases">
        <title>Another draft genome of Portunus trituberculatus and its Hox gene families provides insights of decapod evolution.</title>
        <authorList>
            <person name="Jeong J.-H."/>
            <person name="Song I."/>
            <person name="Kim S."/>
            <person name="Choi T."/>
            <person name="Kim D."/>
            <person name="Ryu S."/>
            <person name="Kim W."/>
        </authorList>
    </citation>
    <scope>NUCLEOTIDE SEQUENCE [LARGE SCALE GENOMIC DNA]</scope>
    <source>
        <tissue evidence="1">Muscle</tissue>
    </source>
</reference>
<organism evidence="1 2">
    <name type="scientific">Portunus trituberculatus</name>
    <name type="common">Swimming crab</name>
    <name type="synonym">Neptunus trituberculatus</name>
    <dbReference type="NCBI Taxonomy" id="210409"/>
    <lineage>
        <taxon>Eukaryota</taxon>
        <taxon>Metazoa</taxon>
        <taxon>Ecdysozoa</taxon>
        <taxon>Arthropoda</taxon>
        <taxon>Crustacea</taxon>
        <taxon>Multicrustacea</taxon>
        <taxon>Malacostraca</taxon>
        <taxon>Eumalacostraca</taxon>
        <taxon>Eucarida</taxon>
        <taxon>Decapoda</taxon>
        <taxon>Pleocyemata</taxon>
        <taxon>Brachyura</taxon>
        <taxon>Eubrachyura</taxon>
        <taxon>Portunoidea</taxon>
        <taxon>Portunidae</taxon>
        <taxon>Portuninae</taxon>
        <taxon>Portunus</taxon>
    </lineage>
</organism>
<comment type="caution">
    <text evidence="1">The sequence shown here is derived from an EMBL/GenBank/DDBJ whole genome shotgun (WGS) entry which is preliminary data.</text>
</comment>
<accession>A0A5B7IVP7</accession>
<keyword evidence="2" id="KW-1185">Reference proteome</keyword>
<evidence type="ECO:0000313" key="1">
    <source>
        <dbReference type="EMBL" id="MPC84284.1"/>
    </source>
</evidence>
<dbReference type="AlphaFoldDB" id="A0A5B7IVP7"/>
<protein>
    <submittedName>
        <fullName evidence="1">Uncharacterized protein</fullName>
    </submittedName>
</protein>
<gene>
    <name evidence="1" type="ORF">E2C01_079018</name>
</gene>
<proteinExistence type="predicted"/>
<sequence length="75" mass="8885">MDQQAEWLTEVLLKAQVRWVPHKQHKCCIISHNKYRLCVICKLNPTQRNKVRLKEAAVHMEAHLSLDQRILGEEK</sequence>
<evidence type="ECO:0000313" key="2">
    <source>
        <dbReference type="Proteomes" id="UP000324222"/>
    </source>
</evidence>
<dbReference type="Proteomes" id="UP000324222">
    <property type="component" value="Unassembled WGS sequence"/>
</dbReference>
<name>A0A5B7IVP7_PORTR</name>
<dbReference type="EMBL" id="VSRR010065030">
    <property type="protein sequence ID" value="MPC84284.1"/>
    <property type="molecule type" value="Genomic_DNA"/>
</dbReference>